<gene>
    <name evidence="4" type="ORF">DFQ14_10110</name>
</gene>
<feature type="region of interest" description="Disordered" evidence="3">
    <location>
        <begin position="14"/>
        <end position="33"/>
    </location>
</feature>
<dbReference type="PRINTS" id="PR00080">
    <property type="entry name" value="SDRFAMILY"/>
</dbReference>
<dbReference type="PRINTS" id="PR00081">
    <property type="entry name" value="GDHRDH"/>
</dbReference>
<evidence type="ECO:0000313" key="4">
    <source>
        <dbReference type="EMBL" id="RCW46674.1"/>
    </source>
</evidence>
<dbReference type="Proteomes" id="UP000253495">
    <property type="component" value="Unassembled WGS sequence"/>
</dbReference>
<dbReference type="EMBL" id="QPJC01000001">
    <property type="protein sequence ID" value="RCW46674.1"/>
    <property type="molecule type" value="Genomic_DNA"/>
</dbReference>
<reference evidence="4 5" key="1">
    <citation type="submission" date="2018-07" db="EMBL/GenBank/DDBJ databases">
        <title>Genomic Encyclopedia of Type Strains, Phase III (KMG-III): the genomes of soil and plant-associated and newly described type strains.</title>
        <authorList>
            <person name="Whitman W."/>
        </authorList>
    </citation>
    <scope>NUCLEOTIDE SEQUENCE [LARGE SCALE GENOMIC DNA]</scope>
    <source>
        <strain evidence="4 5">CECT 8575</strain>
    </source>
</reference>
<comment type="caution">
    <text evidence="4">The sequence shown here is derived from an EMBL/GenBank/DDBJ whole genome shotgun (WGS) entry which is preliminary data.</text>
</comment>
<dbReference type="InterPro" id="IPR002347">
    <property type="entry name" value="SDR_fam"/>
</dbReference>
<keyword evidence="2" id="KW-0560">Oxidoreductase</keyword>
<evidence type="ECO:0000313" key="5">
    <source>
        <dbReference type="Proteomes" id="UP000253495"/>
    </source>
</evidence>
<dbReference type="InterPro" id="IPR036291">
    <property type="entry name" value="NAD(P)-bd_dom_sf"/>
</dbReference>
<evidence type="ECO:0000256" key="3">
    <source>
        <dbReference type="SAM" id="MobiDB-lite"/>
    </source>
</evidence>
<proteinExistence type="inferred from homology"/>
<dbReference type="InterPro" id="IPR050259">
    <property type="entry name" value="SDR"/>
</dbReference>
<protein>
    <submittedName>
        <fullName evidence="4">3-hydroxybutyrate dehydrogenase</fullName>
    </submittedName>
</protein>
<dbReference type="PROSITE" id="PS00061">
    <property type="entry name" value="ADH_SHORT"/>
    <property type="match status" value="1"/>
</dbReference>
<dbReference type="PANTHER" id="PTHR42879:SF2">
    <property type="entry name" value="3-OXOACYL-[ACYL-CARRIER-PROTEIN] REDUCTASE FABG"/>
    <property type="match status" value="1"/>
</dbReference>
<dbReference type="AlphaFoldDB" id="A0A368W0C5"/>
<keyword evidence="5" id="KW-1185">Reference proteome</keyword>
<comment type="similarity">
    <text evidence="1">Belongs to the short-chain dehydrogenases/reductases (SDR) family.</text>
</comment>
<dbReference type="InterPro" id="IPR020904">
    <property type="entry name" value="Sc_DH/Rdtase_CS"/>
</dbReference>
<name>A0A368W0C5_9ACTN</name>
<accession>A0A368W0C5</accession>
<sequence length="280" mass="28516">MASGSVFPLSFSTMGDSSAPAPGPDAGSAAGSAGDLTGKRAVVTGAGSGIGAAVARRLAATGATVVAVDHAAAEVRAVAAEIGGHPLVMDLSDPETAAAAGEGADIVVNNAGMQHVAPVHRFPPDVFSRLLTVMVESPFRIIRAALPTMYARSWGRIVNVSSVHGLRASPLKSAYVTAKHGLEGLSKTVALEAAGYGVTSNCICPGYVRTPLVEQQVADHATLHRVPREQVIEDVLLARTAVKRLVEPDEVAELAAWLCGPASSSVTGASFPMDGGWGAH</sequence>
<dbReference type="SUPFAM" id="SSF51735">
    <property type="entry name" value="NAD(P)-binding Rossmann-fold domains"/>
    <property type="match status" value="1"/>
</dbReference>
<dbReference type="PANTHER" id="PTHR42879">
    <property type="entry name" value="3-OXOACYL-(ACYL-CARRIER-PROTEIN) REDUCTASE"/>
    <property type="match status" value="1"/>
</dbReference>
<evidence type="ECO:0000256" key="1">
    <source>
        <dbReference type="ARBA" id="ARBA00006484"/>
    </source>
</evidence>
<evidence type="ECO:0000256" key="2">
    <source>
        <dbReference type="ARBA" id="ARBA00023002"/>
    </source>
</evidence>
<feature type="compositionally biased region" description="Low complexity" evidence="3">
    <location>
        <begin position="15"/>
        <end position="33"/>
    </location>
</feature>
<dbReference type="NCBIfam" id="NF009093">
    <property type="entry name" value="PRK12429.1"/>
    <property type="match status" value="1"/>
</dbReference>
<dbReference type="Gene3D" id="3.40.50.720">
    <property type="entry name" value="NAD(P)-binding Rossmann-like Domain"/>
    <property type="match status" value="1"/>
</dbReference>
<dbReference type="GO" id="GO:0032787">
    <property type="term" value="P:monocarboxylic acid metabolic process"/>
    <property type="evidence" value="ECO:0007669"/>
    <property type="project" value="UniProtKB-ARBA"/>
</dbReference>
<organism evidence="4 5">
    <name type="scientific">Halopolyspora algeriensis</name>
    <dbReference type="NCBI Taxonomy" id="1500506"/>
    <lineage>
        <taxon>Bacteria</taxon>
        <taxon>Bacillati</taxon>
        <taxon>Actinomycetota</taxon>
        <taxon>Actinomycetes</taxon>
        <taxon>Actinomycetes incertae sedis</taxon>
        <taxon>Halopolyspora</taxon>
    </lineage>
</organism>
<dbReference type="GO" id="GO:0016491">
    <property type="term" value="F:oxidoreductase activity"/>
    <property type="evidence" value="ECO:0007669"/>
    <property type="project" value="UniProtKB-KW"/>
</dbReference>
<dbReference type="FunFam" id="3.40.50.720:FF:000084">
    <property type="entry name" value="Short-chain dehydrogenase reductase"/>
    <property type="match status" value="1"/>
</dbReference>
<dbReference type="Pfam" id="PF13561">
    <property type="entry name" value="adh_short_C2"/>
    <property type="match status" value="1"/>
</dbReference>